<dbReference type="EMBL" id="AP025732">
    <property type="protein sequence ID" value="BDI14800.1"/>
    <property type="molecule type" value="Genomic_DNA"/>
</dbReference>
<dbReference type="RefSeq" id="WP_251958327.1">
    <property type="nucleotide sequence ID" value="NZ_AP025732.1"/>
</dbReference>
<evidence type="ECO:0000313" key="3">
    <source>
        <dbReference type="Proteomes" id="UP001055453"/>
    </source>
</evidence>
<proteinExistence type="predicted"/>
<evidence type="ECO:0000256" key="1">
    <source>
        <dbReference type="SAM" id="MobiDB-lite"/>
    </source>
</evidence>
<reference evidence="2" key="1">
    <citation type="submission" date="2022-04" db="EMBL/GenBank/DDBJ databases">
        <title>Complete genome sequence of a cyanobacterium, Nostoc sp. SO-36, isolated in Antarctica.</title>
        <authorList>
            <person name="Kanesaki Y."/>
            <person name="Effendi D."/>
            <person name="Sakamoto T."/>
            <person name="Ohtani S."/>
            <person name="Awai K."/>
        </authorList>
    </citation>
    <scope>NUCLEOTIDE SEQUENCE</scope>
    <source>
        <strain evidence="2">SO-36</strain>
    </source>
</reference>
<sequence length="124" mass="13180">MSKAERRGLRASLSTFKGKSKLDLNPKPVPNPTPDPNPNFATAQGDAIFSNYSQSALEALTDTEVNLLIKGGVINALATAEASFKNDPTFSSLFTDTKVIGLDGQFTGNSNSETKVLANFAVRT</sequence>
<keyword evidence="3" id="KW-1185">Reference proteome</keyword>
<organism evidence="2 3">
    <name type="scientific">Nostoc cf. commune SO-36</name>
    <dbReference type="NCBI Taxonomy" id="449208"/>
    <lineage>
        <taxon>Bacteria</taxon>
        <taxon>Bacillati</taxon>
        <taxon>Cyanobacteriota</taxon>
        <taxon>Cyanophyceae</taxon>
        <taxon>Nostocales</taxon>
        <taxon>Nostocaceae</taxon>
        <taxon>Nostoc</taxon>
    </lineage>
</organism>
<protein>
    <submittedName>
        <fullName evidence="2">Uncharacterized protein</fullName>
    </submittedName>
</protein>
<dbReference type="Proteomes" id="UP001055453">
    <property type="component" value="Chromosome"/>
</dbReference>
<feature type="compositionally biased region" description="Pro residues" evidence="1">
    <location>
        <begin position="27"/>
        <end position="37"/>
    </location>
</feature>
<feature type="region of interest" description="Disordered" evidence="1">
    <location>
        <begin position="1"/>
        <end position="44"/>
    </location>
</feature>
<gene>
    <name evidence="2" type="ORF">ANSO36C_06020</name>
</gene>
<evidence type="ECO:0000313" key="2">
    <source>
        <dbReference type="EMBL" id="BDI14800.1"/>
    </source>
</evidence>
<accession>A0ABM7YVY6</accession>
<name>A0ABM7YVY6_NOSCO</name>